<comment type="similarity">
    <text evidence="2">Belongs to the NAD(P)-dependent epimerase/dehydratase family. Dihydroflavonol-4-reductase subfamily.</text>
</comment>
<dbReference type="FunFam" id="3.40.50.720:FF:000191">
    <property type="entry name" value="Methylglyoxal reductase (NADPH-dependent)"/>
    <property type="match status" value="1"/>
</dbReference>
<dbReference type="OrthoDB" id="2735536at2759"/>
<evidence type="ECO:0000313" key="5">
    <source>
        <dbReference type="Proteomes" id="UP000250140"/>
    </source>
</evidence>
<dbReference type="EMBL" id="KV750585">
    <property type="protein sequence ID" value="OCL04158.1"/>
    <property type="molecule type" value="Genomic_DNA"/>
</dbReference>
<proteinExistence type="inferred from homology"/>
<evidence type="ECO:0000256" key="2">
    <source>
        <dbReference type="ARBA" id="ARBA00023445"/>
    </source>
</evidence>
<reference evidence="4 5" key="1">
    <citation type="journal article" date="2016" name="Nat. Commun.">
        <title>Ectomycorrhizal ecology is imprinted in the genome of the dominant symbiotic fungus Cenococcum geophilum.</title>
        <authorList>
            <consortium name="DOE Joint Genome Institute"/>
            <person name="Peter M."/>
            <person name="Kohler A."/>
            <person name="Ohm R.A."/>
            <person name="Kuo A."/>
            <person name="Krutzmann J."/>
            <person name="Morin E."/>
            <person name="Arend M."/>
            <person name="Barry K.W."/>
            <person name="Binder M."/>
            <person name="Choi C."/>
            <person name="Clum A."/>
            <person name="Copeland A."/>
            <person name="Grisel N."/>
            <person name="Haridas S."/>
            <person name="Kipfer T."/>
            <person name="LaButti K."/>
            <person name="Lindquist E."/>
            <person name="Lipzen A."/>
            <person name="Maire R."/>
            <person name="Meier B."/>
            <person name="Mihaltcheva S."/>
            <person name="Molinier V."/>
            <person name="Murat C."/>
            <person name="Poggeler S."/>
            <person name="Quandt C.A."/>
            <person name="Sperisen C."/>
            <person name="Tritt A."/>
            <person name="Tisserant E."/>
            <person name="Crous P.W."/>
            <person name="Henrissat B."/>
            <person name="Nehls U."/>
            <person name="Egli S."/>
            <person name="Spatafora J.W."/>
            <person name="Grigoriev I.V."/>
            <person name="Martin F.M."/>
        </authorList>
    </citation>
    <scope>NUCLEOTIDE SEQUENCE [LARGE SCALE GENOMIC DNA]</scope>
    <source>
        <strain evidence="4 5">CBS 207.34</strain>
    </source>
</reference>
<dbReference type="SUPFAM" id="SSF51735">
    <property type="entry name" value="NAD(P)-binding Rossmann-fold domains"/>
    <property type="match status" value="1"/>
</dbReference>
<evidence type="ECO:0000256" key="1">
    <source>
        <dbReference type="ARBA" id="ARBA00023002"/>
    </source>
</evidence>
<dbReference type="PANTHER" id="PTHR10366">
    <property type="entry name" value="NAD DEPENDENT EPIMERASE/DEHYDRATASE"/>
    <property type="match status" value="1"/>
</dbReference>
<dbReference type="PANTHER" id="PTHR10366:SF564">
    <property type="entry name" value="STEROL-4-ALPHA-CARBOXYLATE 3-DEHYDROGENASE, DECARBOXYLATING"/>
    <property type="match status" value="1"/>
</dbReference>
<dbReference type="CDD" id="cd05227">
    <property type="entry name" value="AR_SDR_e"/>
    <property type="match status" value="1"/>
</dbReference>
<feature type="domain" description="NAD-dependent epimerase/dehydratase" evidence="3">
    <location>
        <begin position="4"/>
        <end position="259"/>
    </location>
</feature>
<organism evidence="4 5">
    <name type="scientific">Glonium stellatum</name>
    <dbReference type="NCBI Taxonomy" id="574774"/>
    <lineage>
        <taxon>Eukaryota</taxon>
        <taxon>Fungi</taxon>
        <taxon>Dikarya</taxon>
        <taxon>Ascomycota</taxon>
        <taxon>Pezizomycotina</taxon>
        <taxon>Dothideomycetes</taxon>
        <taxon>Pleosporomycetidae</taxon>
        <taxon>Gloniales</taxon>
        <taxon>Gloniaceae</taxon>
        <taxon>Glonium</taxon>
    </lineage>
</organism>
<evidence type="ECO:0000259" key="3">
    <source>
        <dbReference type="Pfam" id="PF01370"/>
    </source>
</evidence>
<evidence type="ECO:0000313" key="4">
    <source>
        <dbReference type="EMBL" id="OCL04158.1"/>
    </source>
</evidence>
<dbReference type="InterPro" id="IPR036291">
    <property type="entry name" value="NAD(P)-bd_dom_sf"/>
</dbReference>
<dbReference type="Proteomes" id="UP000250140">
    <property type="component" value="Unassembled WGS sequence"/>
</dbReference>
<dbReference type="GO" id="GO:0016616">
    <property type="term" value="F:oxidoreductase activity, acting on the CH-OH group of donors, NAD or NADP as acceptor"/>
    <property type="evidence" value="ECO:0007669"/>
    <property type="project" value="TreeGrafter"/>
</dbReference>
<dbReference type="Gene3D" id="3.40.50.720">
    <property type="entry name" value="NAD(P)-binding Rossmann-like Domain"/>
    <property type="match status" value="1"/>
</dbReference>
<accession>A0A8E2JNY5</accession>
<name>A0A8E2JNY5_9PEZI</name>
<gene>
    <name evidence="4" type="ORF">AOQ84DRAFT_324830</name>
</gene>
<dbReference type="Pfam" id="PF01370">
    <property type="entry name" value="Epimerase"/>
    <property type="match status" value="1"/>
</dbReference>
<dbReference type="InterPro" id="IPR050425">
    <property type="entry name" value="NAD(P)_dehydrat-like"/>
</dbReference>
<dbReference type="InterPro" id="IPR001509">
    <property type="entry name" value="Epimerase_deHydtase"/>
</dbReference>
<protein>
    <submittedName>
        <fullName evidence="4">NADPH-dependent methylglyoxal reductase-like protein GRE2</fullName>
    </submittedName>
</protein>
<sequence>MTRVLLTGGSGFIAAHTLDLLLKHGHSVVTTVRSQEKADKIKEAYPDLGKDKLDFFIVEDIAKEDAFDKAVISNPPFEAVLHTASPFHFKITDIQKDLIDPAVTGTTGILKAIKKSAPTVKRVVVTSSFAAIINPDNGLWPEHTYSEEDFNPITQEQAMENPMSGYRASKTFAEKAAWDFVEKEKPNFTISTINPPMVFGPVVHYLNSLDNLNTSNERIRDAALGKFKDEIPYTGVHVWVDVRDVAEAHVKAMEIPEAAGKRFFVTTGYFSNREICDIIKKNFPQYKDLPSETTPGGTFPEGGMFKVNNKRSVEVLGLKFRSLEECVVDTIKSLQSVGL</sequence>
<keyword evidence="1" id="KW-0560">Oxidoreductase</keyword>
<keyword evidence="5" id="KW-1185">Reference proteome</keyword>
<dbReference type="AlphaFoldDB" id="A0A8E2JNY5"/>